<evidence type="ECO:0000313" key="1">
    <source>
        <dbReference type="EnsemblPlants" id="AVESA.00010b.r2.5AG0834060.1.CDS"/>
    </source>
</evidence>
<protein>
    <submittedName>
        <fullName evidence="1">Uncharacterized protein</fullName>
    </submittedName>
</protein>
<reference evidence="1" key="2">
    <citation type="submission" date="2025-09" db="UniProtKB">
        <authorList>
            <consortium name="EnsemblPlants"/>
        </authorList>
    </citation>
    <scope>IDENTIFICATION</scope>
</reference>
<name>A0ACD5XTV0_AVESA</name>
<keyword evidence="2" id="KW-1185">Reference proteome</keyword>
<proteinExistence type="predicted"/>
<sequence>MVPINQKLTEGNDGPKHWYAISVNTKCKRFEVLDSLRGGGDEGLHAHASLLINHIKGSWNHHYGESKIKISEFETIYPDVPRQTNGDDCGFHVLVYFVRWLGRGMSALYADDIIDARKVWAYKLINSTPFNKNTDAKTSIEDNIKVMQAKYRGFLES</sequence>
<organism evidence="1 2">
    <name type="scientific">Avena sativa</name>
    <name type="common">Oat</name>
    <dbReference type="NCBI Taxonomy" id="4498"/>
    <lineage>
        <taxon>Eukaryota</taxon>
        <taxon>Viridiplantae</taxon>
        <taxon>Streptophyta</taxon>
        <taxon>Embryophyta</taxon>
        <taxon>Tracheophyta</taxon>
        <taxon>Spermatophyta</taxon>
        <taxon>Magnoliopsida</taxon>
        <taxon>Liliopsida</taxon>
        <taxon>Poales</taxon>
        <taxon>Poaceae</taxon>
        <taxon>BOP clade</taxon>
        <taxon>Pooideae</taxon>
        <taxon>Poodae</taxon>
        <taxon>Poeae</taxon>
        <taxon>Poeae Chloroplast Group 1 (Aveneae type)</taxon>
        <taxon>Aveninae</taxon>
        <taxon>Avena</taxon>
    </lineage>
</organism>
<reference evidence="1" key="1">
    <citation type="submission" date="2021-05" db="EMBL/GenBank/DDBJ databases">
        <authorList>
            <person name="Scholz U."/>
            <person name="Mascher M."/>
            <person name="Fiebig A."/>
        </authorList>
    </citation>
    <scope>NUCLEOTIDE SEQUENCE [LARGE SCALE GENOMIC DNA]</scope>
</reference>
<dbReference type="EnsemblPlants" id="AVESA.00010b.r2.5AG0834060.1">
    <property type="protein sequence ID" value="AVESA.00010b.r2.5AG0834060.1.CDS"/>
    <property type="gene ID" value="AVESA.00010b.r2.5AG0834060"/>
</dbReference>
<dbReference type="Proteomes" id="UP001732700">
    <property type="component" value="Chromosome 5A"/>
</dbReference>
<evidence type="ECO:0000313" key="2">
    <source>
        <dbReference type="Proteomes" id="UP001732700"/>
    </source>
</evidence>
<accession>A0ACD5XTV0</accession>